<dbReference type="PROSITE" id="PS00882">
    <property type="entry name" value="NI_HGENASE_CYTB_1"/>
    <property type="match status" value="1"/>
</dbReference>
<keyword evidence="10" id="KW-0408">Iron</keyword>
<dbReference type="Gene3D" id="1.20.950.20">
    <property type="entry name" value="Transmembrane di-heme cytochromes, Chain C"/>
    <property type="match status" value="1"/>
</dbReference>
<keyword evidence="6 12" id="KW-0812">Transmembrane</keyword>
<evidence type="ECO:0000256" key="8">
    <source>
        <dbReference type="ARBA" id="ARBA00022982"/>
    </source>
</evidence>
<evidence type="ECO:0000256" key="11">
    <source>
        <dbReference type="ARBA" id="ARBA00023136"/>
    </source>
</evidence>
<evidence type="ECO:0000256" key="5">
    <source>
        <dbReference type="ARBA" id="ARBA00022617"/>
    </source>
</evidence>
<comment type="similarity">
    <text evidence="2">Belongs to the HupC/HyaC/HydC family.</text>
</comment>
<evidence type="ECO:0000313" key="14">
    <source>
        <dbReference type="EMBL" id="HGY55964.1"/>
    </source>
</evidence>
<dbReference type="EMBL" id="DRQG01000090">
    <property type="protein sequence ID" value="HGY55964.1"/>
    <property type="molecule type" value="Genomic_DNA"/>
</dbReference>
<name>A0A7V4U132_CALAY</name>
<dbReference type="SUPFAM" id="SSF81342">
    <property type="entry name" value="Transmembrane di-heme cytochromes"/>
    <property type="match status" value="1"/>
</dbReference>
<reference evidence="14" key="1">
    <citation type="journal article" date="2020" name="mSystems">
        <title>Genome- and Community-Level Interaction Insights into Carbon Utilization and Element Cycling Functions of Hydrothermarchaeota in Hydrothermal Sediment.</title>
        <authorList>
            <person name="Zhou Z."/>
            <person name="Liu Y."/>
            <person name="Xu W."/>
            <person name="Pan J."/>
            <person name="Luo Z.H."/>
            <person name="Li M."/>
        </authorList>
    </citation>
    <scope>NUCLEOTIDE SEQUENCE [LARGE SCALE GENOMIC DNA]</scope>
    <source>
        <strain evidence="14">HyVt-577</strain>
    </source>
</reference>
<gene>
    <name evidence="14" type="primary">cybH</name>
    <name evidence="14" type="ORF">ENK44_09695</name>
</gene>
<keyword evidence="9 12" id="KW-1133">Transmembrane helix</keyword>
<evidence type="ECO:0000256" key="7">
    <source>
        <dbReference type="ARBA" id="ARBA00022723"/>
    </source>
</evidence>
<feature type="transmembrane region" description="Helical" evidence="12">
    <location>
        <begin position="62"/>
        <end position="81"/>
    </location>
</feature>
<evidence type="ECO:0000256" key="9">
    <source>
        <dbReference type="ARBA" id="ARBA00022989"/>
    </source>
</evidence>
<protein>
    <submittedName>
        <fullName evidence="14">Ni/Fe-hydrogenase, b-type cytochrome subunit</fullName>
    </submittedName>
</protein>
<evidence type="ECO:0000256" key="12">
    <source>
        <dbReference type="SAM" id="Phobius"/>
    </source>
</evidence>
<sequence>MNKSTAVYQRVYVWEFPVRLYHWVNGICVAVLIVTGFLIGNPITISYSNEAYQQYWFGTVRFIHFVAAFIFFFNFLVRIYWGFVGNVYARWRNFLPFTGKQIREMKEIIKVDILQTDIKGRISIGHNALAGFIYFLSFLVFLFQAFTGFALYSSMSSSYLPKLFSWVIPLMGGDFAVRQWHHVFMWFFVVFAIIHIYLVFYHDYIEGRGTTSSMIGGWKFERKSDSKKS</sequence>
<dbReference type="Pfam" id="PF01292">
    <property type="entry name" value="Ni_hydr_CYTB"/>
    <property type="match status" value="1"/>
</dbReference>
<dbReference type="NCBIfam" id="TIGR02125">
    <property type="entry name" value="CytB-hydogenase"/>
    <property type="match status" value="1"/>
</dbReference>
<feature type="transmembrane region" description="Helical" evidence="12">
    <location>
        <begin position="183"/>
        <end position="201"/>
    </location>
</feature>
<accession>A0A7V4U132</accession>
<feature type="transmembrane region" description="Helical" evidence="12">
    <location>
        <begin position="20"/>
        <end position="41"/>
    </location>
</feature>
<keyword evidence="3" id="KW-0813">Transport</keyword>
<dbReference type="PANTHER" id="PTHR30485:SF0">
    <property type="entry name" value="NI_FE-HYDROGENASE 1 B-TYPE CYTOCHROME SUBUNIT-RELATED"/>
    <property type="match status" value="1"/>
</dbReference>
<keyword evidence="11 12" id="KW-0472">Membrane</keyword>
<dbReference type="AlphaFoldDB" id="A0A7V4U132"/>
<evidence type="ECO:0000256" key="3">
    <source>
        <dbReference type="ARBA" id="ARBA00022448"/>
    </source>
</evidence>
<dbReference type="Proteomes" id="UP000885779">
    <property type="component" value="Unassembled WGS sequence"/>
</dbReference>
<evidence type="ECO:0000256" key="6">
    <source>
        <dbReference type="ARBA" id="ARBA00022692"/>
    </source>
</evidence>
<dbReference type="PRINTS" id="PR00161">
    <property type="entry name" value="NIHGNASECYTB"/>
</dbReference>
<keyword evidence="8" id="KW-0249">Electron transport</keyword>
<comment type="caution">
    <text evidence="14">The sequence shown here is derived from an EMBL/GenBank/DDBJ whole genome shotgun (WGS) entry which is preliminary data.</text>
</comment>
<dbReference type="InterPro" id="IPR000516">
    <property type="entry name" value="Ni-dep_Hydgase_cyt-B"/>
</dbReference>
<dbReference type="InterPro" id="IPR051542">
    <property type="entry name" value="Hydrogenase_cytochrome"/>
</dbReference>
<organism evidence="14">
    <name type="scientific">Caldithrix abyssi</name>
    <dbReference type="NCBI Taxonomy" id="187145"/>
    <lineage>
        <taxon>Bacteria</taxon>
        <taxon>Pseudomonadati</taxon>
        <taxon>Calditrichota</taxon>
        <taxon>Calditrichia</taxon>
        <taxon>Calditrichales</taxon>
        <taxon>Calditrichaceae</taxon>
        <taxon>Caldithrix</taxon>
    </lineage>
</organism>
<dbReference type="InterPro" id="IPR011577">
    <property type="entry name" value="Cyt_b561_bac/Ni-Hgenase"/>
</dbReference>
<keyword evidence="5" id="KW-0349">Heme</keyword>
<dbReference type="GO" id="GO:0020037">
    <property type="term" value="F:heme binding"/>
    <property type="evidence" value="ECO:0007669"/>
    <property type="project" value="TreeGrafter"/>
</dbReference>
<evidence type="ECO:0000256" key="1">
    <source>
        <dbReference type="ARBA" id="ARBA00004651"/>
    </source>
</evidence>
<dbReference type="GO" id="GO:0009055">
    <property type="term" value="F:electron transfer activity"/>
    <property type="evidence" value="ECO:0007669"/>
    <property type="project" value="InterPro"/>
</dbReference>
<proteinExistence type="inferred from homology"/>
<evidence type="ECO:0000256" key="10">
    <source>
        <dbReference type="ARBA" id="ARBA00023004"/>
    </source>
</evidence>
<dbReference type="InterPro" id="IPR016174">
    <property type="entry name" value="Di-haem_cyt_TM"/>
</dbReference>
<keyword evidence="4" id="KW-1003">Cell membrane</keyword>
<evidence type="ECO:0000256" key="2">
    <source>
        <dbReference type="ARBA" id="ARBA00008622"/>
    </source>
</evidence>
<evidence type="ECO:0000256" key="4">
    <source>
        <dbReference type="ARBA" id="ARBA00022475"/>
    </source>
</evidence>
<keyword evidence="7" id="KW-0479">Metal-binding</keyword>
<dbReference type="PANTHER" id="PTHR30485">
    <property type="entry name" value="NI/FE-HYDROGENASE 1 B-TYPE CYTOCHROME SUBUNIT"/>
    <property type="match status" value="1"/>
</dbReference>
<dbReference type="GO" id="GO:0005506">
    <property type="term" value="F:iron ion binding"/>
    <property type="evidence" value="ECO:0007669"/>
    <property type="project" value="InterPro"/>
</dbReference>
<dbReference type="GO" id="GO:0022904">
    <property type="term" value="P:respiratory electron transport chain"/>
    <property type="evidence" value="ECO:0007669"/>
    <property type="project" value="InterPro"/>
</dbReference>
<dbReference type="GO" id="GO:0005886">
    <property type="term" value="C:plasma membrane"/>
    <property type="evidence" value="ECO:0007669"/>
    <property type="project" value="UniProtKB-SubCell"/>
</dbReference>
<feature type="transmembrane region" description="Helical" evidence="12">
    <location>
        <begin position="132"/>
        <end position="152"/>
    </location>
</feature>
<evidence type="ECO:0000259" key="13">
    <source>
        <dbReference type="Pfam" id="PF01292"/>
    </source>
</evidence>
<feature type="domain" description="Cytochrome b561 bacterial/Ni-hydrogenase" evidence="13">
    <location>
        <begin position="13"/>
        <end position="217"/>
    </location>
</feature>
<comment type="subcellular location">
    <subcellularLocation>
        <location evidence="1">Cell membrane</location>
        <topology evidence="1">Multi-pass membrane protein</topology>
    </subcellularLocation>
</comment>